<feature type="domain" description="Guanylate kinase-like" evidence="9">
    <location>
        <begin position="31"/>
        <end position="214"/>
    </location>
</feature>
<proteinExistence type="inferred from homology"/>
<dbReference type="InterPro" id="IPR008144">
    <property type="entry name" value="Guanylate_kin-like_dom"/>
</dbReference>
<dbReference type="PANTHER" id="PTHR23117">
    <property type="entry name" value="GUANYLATE KINASE-RELATED"/>
    <property type="match status" value="1"/>
</dbReference>
<evidence type="ECO:0000256" key="2">
    <source>
        <dbReference type="ARBA" id="ARBA00012961"/>
    </source>
</evidence>
<dbReference type="EMBL" id="ML739308">
    <property type="protein sequence ID" value="KAE8349421.1"/>
    <property type="molecule type" value="Genomic_DNA"/>
</dbReference>
<dbReference type="InterPro" id="IPR008145">
    <property type="entry name" value="GK/Ca_channel_bsu"/>
</dbReference>
<dbReference type="GO" id="GO:0005524">
    <property type="term" value="F:ATP binding"/>
    <property type="evidence" value="ECO:0007669"/>
    <property type="project" value="UniProtKB-KW"/>
</dbReference>
<dbReference type="SUPFAM" id="SSF52540">
    <property type="entry name" value="P-loop containing nucleoside triphosphate hydrolases"/>
    <property type="match status" value="1"/>
</dbReference>
<keyword evidence="4" id="KW-0808">Transferase</keyword>
<dbReference type="GO" id="GO:0005829">
    <property type="term" value="C:cytosol"/>
    <property type="evidence" value="ECO:0007669"/>
    <property type="project" value="TreeGrafter"/>
</dbReference>
<sequence>MRLQVRQLASKTTQRLQTHITLPKTMTPTDRRPLVISGPSGVGKGTLVAKLFNKHPNTFAFTVSHTTRKPRAGEKDGEHYFFVSPGAFATLVEQDGFVEHATFSGNRYGTSKRTIADQMEKGRVVVLDIEMHGVRQMKANPGIDARYVFVKPPSFEALEARLRGRGTEGDEDVRKRLAQARVELEYADAQSGVDKIVVNDDLEVAYRELEAFVFGEVSRDMN</sequence>
<dbReference type="PANTHER" id="PTHR23117:SF13">
    <property type="entry name" value="GUANYLATE KINASE"/>
    <property type="match status" value="1"/>
</dbReference>
<evidence type="ECO:0000259" key="9">
    <source>
        <dbReference type="PROSITE" id="PS50052"/>
    </source>
</evidence>
<accession>A0A5N6YVE9</accession>
<dbReference type="Gene3D" id="3.30.63.10">
    <property type="entry name" value="Guanylate Kinase phosphate binding domain"/>
    <property type="match status" value="1"/>
</dbReference>
<dbReference type="CDD" id="cd00071">
    <property type="entry name" value="GMPK"/>
    <property type="match status" value="1"/>
</dbReference>
<dbReference type="AlphaFoldDB" id="A0A5N6YVE9"/>
<dbReference type="Proteomes" id="UP000327118">
    <property type="component" value="Unassembled WGS sequence"/>
</dbReference>
<keyword evidence="6" id="KW-0418">Kinase</keyword>
<dbReference type="EC" id="2.7.4.8" evidence="2"/>
<dbReference type="SMART" id="SM00072">
    <property type="entry name" value="GuKc"/>
    <property type="match status" value="1"/>
</dbReference>
<gene>
    <name evidence="10" type="ORF">BDV28DRAFT_61306</name>
</gene>
<evidence type="ECO:0000313" key="11">
    <source>
        <dbReference type="Proteomes" id="UP000327118"/>
    </source>
</evidence>
<dbReference type="InterPro" id="IPR017665">
    <property type="entry name" value="Guanylate_kinase"/>
</dbReference>
<dbReference type="GO" id="GO:0004385">
    <property type="term" value="F:GMP kinase activity"/>
    <property type="evidence" value="ECO:0007669"/>
    <property type="project" value="UniProtKB-EC"/>
</dbReference>
<keyword evidence="11" id="KW-1185">Reference proteome</keyword>
<evidence type="ECO:0000256" key="5">
    <source>
        <dbReference type="ARBA" id="ARBA00022741"/>
    </source>
</evidence>
<keyword evidence="10" id="KW-0378">Hydrolase</keyword>
<keyword evidence="7" id="KW-0067">ATP-binding</keyword>
<evidence type="ECO:0000256" key="4">
    <source>
        <dbReference type="ARBA" id="ARBA00022679"/>
    </source>
</evidence>
<dbReference type="OrthoDB" id="6334211at2759"/>
<dbReference type="FunFam" id="3.40.50.300:FF:000776">
    <property type="entry name" value="Guanylate kinase 2"/>
    <property type="match status" value="1"/>
</dbReference>
<dbReference type="InterPro" id="IPR027417">
    <property type="entry name" value="P-loop_NTPase"/>
</dbReference>
<dbReference type="PROSITE" id="PS00856">
    <property type="entry name" value="GUANYLATE_KINASE_1"/>
    <property type="match status" value="1"/>
</dbReference>
<dbReference type="GO" id="GO:0016787">
    <property type="term" value="F:hydrolase activity"/>
    <property type="evidence" value="ECO:0007669"/>
    <property type="project" value="UniProtKB-KW"/>
</dbReference>
<evidence type="ECO:0000256" key="3">
    <source>
        <dbReference type="ARBA" id="ARBA00016296"/>
    </source>
</evidence>
<evidence type="ECO:0000313" key="10">
    <source>
        <dbReference type="EMBL" id="KAE8349421.1"/>
    </source>
</evidence>
<evidence type="ECO:0000256" key="6">
    <source>
        <dbReference type="ARBA" id="ARBA00022777"/>
    </source>
</evidence>
<evidence type="ECO:0000256" key="7">
    <source>
        <dbReference type="ARBA" id="ARBA00022840"/>
    </source>
</evidence>
<dbReference type="Gene3D" id="3.40.50.300">
    <property type="entry name" value="P-loop containing nucleotide triphosphate hydrolases"/>
    <property type="match status" value="1"/>
</dbReference>
<dbReference type="PROSITE" id="PS50052">
    <property type="entry name" value="GUANYLATE_KINASE_2"/>
    <property type="match status" value="1"/>
</dbReference>
<evidence type="ECO:0000256" key="1">
    <source>
        <dbReference type="ARBA" id="ARBA00005790"/>
    </source>
</evidence>
<comment type="similarity">
    <text evidence="1">Belongs to the guanylate kinase family.</text>
</comment>
<evidence type="ECO:0000256" key="8">
    <source>
        <dbReference type="ARBA" id="ARBA00030128"/>
    </source>
</evidence>
<dbReference type="FunFam" id="3.30.63.10:FF:000002">
    <property type="entry name" value="Guanylate kinase 1"/>
    <property type="match status" value="1"/>
</dbReference>
<dbReference type="InterPro" id="IPR020590">
    <property type="entry name" value="Guanylate_kinase_CS"/>
</dbReference>
<organism evidence="10 11">
    <name type="scientific">Aspergillus coremiiformis</name>
    <dbReference type="NCBI Taxonomy" id="138285"/>
    <lineage>
        <taxon>Eukaryota</taxon>
        <taxon>Fungi</taxon>
        <taxon>Dikarya</taxon>
        <taxon>Ascomycota</taxon>
        <taxon>Pezizomycotina</taxon>
        <taxon>Eurotiomycetes</taxon>
        <taxon>Eurotiomycetidae</taxon>
        <taxon>Eurotiales</taxon>
        <taxon>Aspergillaceae</taxon>
        <taxon>Aspergillus</taxon>
        <taxon>Aspergillus subgen. Circumdati</taxon>
    </lineage>
</organism>
<keyword evidence="5" id="KW-0547">Nucleotide-binding</keyword>
<dbReference type="NCBIfam" id="TIGR03263">
    <property type="entry name" value="guanyl_kin"/>
    <property type="match status" value="1"/>
</dbReference>
<protein>
    <recommendedName>
        <fullName evidence="3">Guanylate kinase</fullName>
        <ecNumber evidence="2">2.7.4.8</ecNumber>
    </recommendedName>
    <alternativeName>
        <fullName evidence="8">GMP kinase</fullName>
    </alternativeName>
</protein>
<reference evidence="11" key="1">
    <citation type="submission" date="2019-04" db="EMBL/GenBank/DDBJ databases">
        <title>Friends and foes A comparative genomics studyof 23 Aspergillus species from section Flavi.</title>
        <authorList>
            <consortium name="DOE Joint Genome Institute"/>
            <person name="Kjaerbolling I."/>
            <person name="Vesth T."/>
            <person name="Frisvad J.C."/>
            <person name="Nybo J.L."/>
            <person name="Theobald S."/>
            <person name="Kildgaard S."/>
            <person name="Isbrandt T."/>
            <person name="Kuo A."/>
            <person name="Sato A."/>
            <person name="Lyhne E.K."/>
            <person name="Kogle M.E."/>
            <person name="Wiebenga A."/>
            <person name="Kun R.S."/>
            <person name="Lubbers R.J."/>
            <person name="Makela M.R."/>
            <person name="Barry K."/>
            <person name="Chovatia M."/>
            <person name="Clum A."/>
            <person name="Daum C."/>
            <person name="Haridas S."/>
            <person name="He G."/>
            <person name="LaButti K."/>
            <person name="Lipzen A."/>
            <person name="Mondo S."/>
            <person name="Riley R."/>
            <person name="Salamov A."/>
            <person name="Simmons B.A."/>
            <person name="Magnuson J.K."/>
            <person name="Henrissat B."/>
            <person name="Mortensen U.H."/>
            <person name="Larsen T.O."/>
            <person name="Devries R.P."/>
            <person name="Grigoriev I.V."/>
            <person name="Machida M."/>
            <person name="Baker S.E."/>
            <person name="Andersen M.R."/>
        </authorList>
    </citation>
    <scope>NUCLEOTIDE SEQUENCE [LARGE SCALE GENOMIC DNA]</scope>
    <source>
        <strain evidence="11">CBS 553.77</strain>
    </source>
</reference>
<name>A0A5N6YVE9_9EURO</name>
<dbReference type="Pfam" id="PF00625">
    <property type="entry name" value="Guanylate_kin"/>
    <property type="match status" value="1"/>
</dbReference>